<proteinExistence type="predicted"/>
<feature type="compositionally biased region" description="Polar residues" evidence="1">
    <location>
        <begin position="1"/>
        <end position="22"/>
    </location>
</feature>
<sequence>MADHSTTQDNFSRIEGSPNSWDLPSENDSDAGDDYYGDMDGLDCQWDMLNRDLWDFDAMTIAIRQRYLTEVCRLPPQPAPKKLGDLPWCADPKQRTIGNETEFYEYIPLWTDPEFETDRKNGPRYFQGSHLNRLYPAQTQDSLAQYPTEMAKRFGIFPERTDGRSRLSPEDSTSRRYQLKNGDWVDASDLDRFLEEHYFMSEVAQASGQSIENYIEHQAQKTATSEEEHPTLEMWQLCQMHNAELKKDADYQRFVFNGYTTDELQKLDVLDFSNDVYFDLAGPLHPILTRDRWLPAPPAHSSKKDFPRQYYEFKDKSQTYHRGLWTAQDDFVWDALQPALQLLTRILNSNLPVWTGLLDLYTRLQIDLDRDPCAELFRDEAKKGLPGTCSNAWHTEAHPFSTKSFPELLRLSQSGFNASAWTRALLIKSLQFQIQSCNRFSEDDDPDPMRGTYGFTIRHVIRNKMRILISIGAELIWPLLSAHTSNAEKRACSFALVSVILHELGTMALILSRSSFVSFDNLQHAIVMAQGSATDHQPSLDCVADPAKRYLLKQACHRLFSSLIDDPFFEDEPSAEVGFALENQVFGGILTHALRSASDLQPVPVHLIMTQLFLQSWPLARRLAWVKPNKSKKLLLNPPPPTVDMKRAVPLDTITKVFSQSFWDKDFAKYGPESLKVRSGRVVKRPPIAPPFFASHWNVYGPHRGFFLRQAYNALKTSGYSTIAYYLESRARQRGIGIATRRLWHYEHKTWPAMAKELDRVANEVHQAVTKYLPLFEDAVTSAAEQRVLYADRQPITPGTNNLVSFEAWVENVKQSRSNSFSCFVGKLMQLHRLMVTRFEYMQTMLCTLTTLESADRDKIRRKHFGRLVNVLHHVPFRLATKLVVAVKSLAQLYRLRQESGPQLGDSALRTKLQEDIAELKRQEKLFRTLEGMFRNHLGPPTSNEYSGEFWGPEKFIAVTSFNLATEPEIFFEAARSDLERLKDPDVIRVVDEVFKILEAFEWINESAASPALSLASTEPPASPRGGSESGPGFQLQPGEPSTGESTTQSRKRRWRQTEGGTDAAGNETGLPPSKRVQLLDRASDAPFFQATESCANNRKAFEASNQVMIDPGEPPASFNTSQPPPPGMIAFPDPKTGFTQYASESRAADVGPMIQQAVQEREASAAQSRQALVDLEARALDQQRMEGPLTADERVALSNLQNRETNFDAFKQKEKVIRAFKAICEVFSGQGDDVEMQL</sequence>
<name>A0A4P7NPL3_PYROR</name>
<dbReference type="EMBL" id="CP034209">
    <property type="protein sequence ID" value="QBZ64169.1"/>
    <property type="molecule type" value="Genomic_DNA"/>
</dbReference>
<feature type="region of interest" description="Disordered" evidence="1">
    <location>
        <begin position="1012"/>
        <end position="1074"/>
    </location>
</feature>
<feature type="compositionally biased region" description="Acidic residues" evidence="1">
    <location>
        <begin position="25"/>
        <end position="34"/>
    </location>
</feature>
<evidence type="ECO:0000256" key="1">
    <source>
        <dbReference type="SAM" id="MobiDB-lite"/>
    </source>
</evidence>
<accession>A0A4P7NPL3</accession>
<gene>
    <name evidence="2" type="ORF">PoMZ_05863</name>
</gene>
<dbReference type="Proteomes" id="UP000294847">
    <property type="component" value="Chromosome 6"/>
</dbReference>
<feature type="region of interest" description="Disordered" evidence="1">
    <location>
        <begin position="1"/>
        <end position="34"/>
    </location>
</feature>
<evidence type="ECO:0000313" key="2">
    <source>
        <dbReference type="EMBL" id="QBZ64169.1"/>
    </source>
</evidence>
<reference evidence="2 3" key="1">
    <citation type="journal article" date="2019" name="Mol. Biol. Evol.">
        <title>Blast fungal genomes show frequent chromosomal changes, gene gains and losses, and effector gene turnover.</title>
        <authorList>
            <person name="Gomez Luciano L.B."/>
            <person name="Jason Tsai I."/>
            <person name="Chuma I."/>
            <person name="Tosa Y."/>
            <person name="Chen Y.H."/>
            <person name="Li J.Y."/>
            <person name="Li M.Y."/>
            <person name="Jade Lu M.Y."/>
            <person name="Nakayashiki H."/>
            <person name="Li W.H."/>
        </authorList>
    </citation>
    <scope>NUCLEOTIDE SEQUENCE [LARGE SCALE GENOMIC DNA]</scope>
    <source>
        <strain evidence="2">MZ5-1-6</strain>
    </source>
</reference>
<dbReference type="AlphaFoldDB" id="A0A4P7NPL3"/>
<protein>
    <submittedName>
        <fullName evidence="2">Uncharacterized protein</fullName>
    </submittedName>
</protein>
<evidence type="ECO:0000313" key="3">
    <source>
        <dbReference type="Proteomes" id="UP000294847"/>
    </source>
</evidence>
<organism evidence="2 3">
    <name type="scientific">Pyricularia oryzae</name>
    <name type="common">Rice blast fungus</name>
    <name type="synonym">Magnaporthe oryzae</name>
    <dbReference type="NCBI Taxonomy" id="318829"/>
    <lineage>
        <taxon>Eukaryota</taxon>
        <taxon>Fungi</taxon>
        <taxon>Dikarya</taxon>
        <taxon>Ascomycota</taxon>
        <taxon>Pezizomycotina</taxon>
        <taxon>Sordariomycetes</taxon>
        <taxon>Sordariomycetidae</taxon>
        <taxon>Magnaporthales</taxon>
        <taxon>Pyriculariaceae</taxon>
        <taxon>Pyricularia</taxon>
    </lineage>
</organism>